<evidence type="ECO:0000313" key="2">
    <source>
        <dbReference type="Proteomes" id="UP000479293"/>
    </source>
</evidence>
<sequence length="723" mass="80362">MKKFVNCLVLGLVWSGACLGQSVIPPGRIASEAYVRQYVDSVLAKQPPVVVLPPVIPSQPVLEPCKAGPEIRSISSVTEQSLVVVFHGEKVLGMDFQILQSGTPKRTGKIEPKSNTLTLGYETLPAGIYTLQLIANTCRGTSEPREFTVPKSVGEIPTPVPDRTLGARYTYVGRTDTTYLDIVLTPTDNGYLITDRAPFPLRSGFEYWYAINNTVIKSATPLTNYAYHSRTGVLSITKHHYVRGLDYTARWNVTEPANTWYQPSASYTWGTRSDVGGQSIILLNSDDDAAGDLAWLDITPGWYQGEHTMSWPYRAPANTISSGKMLGFNASVAGVSSQLRLSRGETHVTDASLPLQQQLGRVVGCRVLGITTTTGSRDYYRAAADRWPLHGAAAFETNEGEIWLPHGSAQVRQIMERLTERYKQAGYPYFLSPDYGGYGFMTKPIWEADIRWKYSASAPELIIRDEYFRSFGTTINTVNVKNYGNDPVEFPRSVFNRISHYEIIKRAGYQAIGFTWNFLEIFQQGYAPGFAWQNNIAGHTVLTSSLAVLPYEEAVSDGFISMWYGDGLWVWDGQATRNRDATTLNLSYNPAKTSLNGLRIRADRNSFEGEFQPEPDAALDGFYVGAVTLPSQCQATEGGERRYLPFSIDGKNYSTEADGSDVLTANREKRGICQVRIKGNQATVFFLDPYAGLEWRNFSVMINGKTFTGRVFGKRPHVANLML</sequence>
<dbReference type="RefSeq" id="WP_152764671.1">
    <property type="nucleotide sequence ID" value="NZ_WHLY01000002.1"/>
</dbReference>
<dbReference type="PROSITE" id="PS51257">
    <property type="entry name" value="PROKAR_LIPOPROTEIN"/>
    <property type="match status" value="1"/>
</dbReference>
<dbReference type="Proteomes" id="UP000479293">
    <property type="component" value="Unassembled WGS sequence"/>
</dbReference>
<proteinExistence type="predicted"/>
<comment type="caution">
    <text evidence="1">The sequence shown here is derived from an EMBL/GenBank/DDBJ whole genome shotgun (WGS) entry which is preliminary data.</text>
</comment>
<dbReference type="EMBL" id="WHLY01000002">
    <property type="protein sequence ID" value="MPR36610.1"/>
    <property type="molecule type" value="Genomic_DNA"/>
</dbReference>
<keyword evidence="2" id="KW-1185">Reference proteome</keyword>
<protein>
    <submittedName>
        <fullName evidence="1">Uncharacterized protein</fullName>
    </submittedName>
</protein>
<accession>A0A7C9FFF9</accession>
<gene>
    <name evidence="1" type="ORF">GBK04_25520</name>
</gene>
<name>A0A7C9FFF9_9BACT</name>
<reference evidence="1 2" key="1">
    <citation type="submission" date="2019-10" db="EMBL/GenBank/DDBJ databases">
        <title>Draft Genome Sequence of Cytophagaceae sp. SJW1-29.</title>
        <authorList>
            <person name="Choi A."/>
        </authorList>
    </citation>
    <scope>NUCLEOTIDE SEQUENCE [LARGE SCALE GENOMIC DNA]</scope>
    <source>
        <strain evidence="1 2">SJW1-29</strain>
    </source>
</reference>
<evidence type="ECO:0000313" key="1">
    <source>
        <dbReference type="EMBL" id="MPR36610.1"/>
    </source>
</evidence>
<dbReference type="AlphaFoldDB" id="A0A7C9FFF9"/>
<organism evidence="1 2">
    <name type="scientific">Salmonirosea aquatica</name>
    <dbReference type="NCBI Taxonomy" id="2654236"/>
    <lineage>
        <taxon>Bacteria</taxon>
        <taxon>Pseudomonadati</taxon>
        <taxon>Bacteroidota</taxon>
        <taxon>Cytophagia</taxon>
        <taxon>Cytophagales</taxon>
        <taxon>Spirosomataceae</taxon>
        <taxon>Salmonirosea</taxon>
    </lineage>
</organism>